<dbReference type="OrthoDB" id="7243985at2759"/>
<dbReference type="AlphaFoldDB" id="A0A0A1WFD6"/>
<reference evidence="2" key="1">
    <citation type="submission" date="2014-11" db="EMBL/GenBank/DDBJ databases">
        <authorList>
            <person name="Geib S."/>
        </authorList>
    </citation>
    <scope>NUCLEOTIDE SEQUENCE</scope>
</reference>
<dbReference type="EMBL" id="GBXI01016578">
    <property type="protein sequence ID" value="JAC97713.1"/>
    <property type="molecule type" value="Transcribed_RNA"/>
</dbReference>
<proteinExistence type="predicted"/>
<keyword evidence="1" id="KW-1133">Transmembrane helix</keyword>
<reference evidence="2" key="2">
    <citation type="journal article" date="2015" name="Gigascience">
        <title>Reconstructing a comprehensive transcriptome assembly of a white-pupal translocated strain of the pest fruit fly Bactrocera cucurbitae.</title>
        <authorList>
            <person name="Sim S.B."/>
            <person name="Calla B."/>
            <person name="Hall B."/>
            <person name="DeRego T."/>
            <person name="Geib S.M."/>
        </authorList>
    </citation>
    <scope>NUCLEOTIDE SEQUENCE</scope>
</reference>
<gene>
    <name evidence="2" type="primary">ORC1</name>
    <name evidence="2" type="ORF">g.3838</name>
</gene>
<feature type="transmembrane region" description="Helical" evidence="1">
    <location>
        <begin position="128"/>
        <end position="150"/>
    </location>
</feature>
<name>A0A0A1WFD6_ZEUCU</name>
<keyword evidence="1" id="KW-0812">Transmembrane</keyword>
<evidence type="ECO:0000256" key="1">
    <source>
        <dbReference type="SAM" id="Phobius"/>
    </source>
</evidence>
<organism evidence="2">
    <name type="scientific">Zeugodacus cucurbitae</name>
    <name type="common">Melon fruit fly</name>
    <name type="synonym">Bactrocera cucurbitae</name>
    <dbReference type="NCBI Taxonomy" id="28588"/>
    <lineage>
        <taxon>Eukaryota</taxon>
        <taxon>Metazoa</taxon>
        <taxon>Ecdysozoa</taxon>
        <taxon>Arthropoda</taxon>
        <taxon>Hexapoda</taxon>
        <taxon>Insecta</taxon>
        <taxon>Pterygota</taxon>
        <taxon>Neoptera</taxon>
        <taxon>Endopterygota</taxon>
        <taxon>Diptera</taxon>
        <taxon>Brachycera</taxon>
        <taxon>Muscomorpha</taxon>
        <taxon>Tephritoidea</taxon>
        <taxon>Tephritidae</taxon>
        <taxon>Zeugodacus</taxon>
        <taxon>Zeugodacus</taxon>
    </lineage>
</organism>
<accession>A0A0A1WFD6</accession>
<evidence type="ECO:0000313" key="2">
    <source>
        <dbReference type="EMBL" id="JAC97713.1"/>
    </source>
</evidence>
<keyword evidence="1" id="KW-0472">Membrane</keyword>
<feature type="transmembrane region" description="Helical" evidence="1">
    <location>
        <begin position="54"/>
        <end position="80"/>
    </location>
</feature>
<protein>
    <submittedName>
        <fullName evidence="2">Origin recognition complex subunit 1</fullName>
    </submittedName>
</protein>
<sequence>MYRKIWHKPLHQRKIKQWKQMSFFSKIIYYQQPFIDHLVSTWLEPLPFPTILKVMVTCILTIFILLPIIYPAVIFIWSYAEVQYIVENHYDIAFPDKLNVLSYLQRLYSFRIVNEKYNLFLVLYLERWRIVGTAIASTIDYIRLALCLLFTT</sequence>